<protein>
    <recommendedName>
        <fullName evidence="1">ARB-07466-like C-terminal domain-containing protein</fullName>
    </recommendedName>
</protein>
<dbReference type="InterPro" id="IPR058593">
    <property type="entry name" value="ARB_07466-like_C"/>
</dbReference>
<reference evidence="2 3" key="1">
    <citation type="submission" date="2020-03" db="EMBL/GenBank/DDBJ databases">
        <authorList>
            <person name="Kim M.K."/>
        </authorList>
    </citation>
    <scope>NUCLEOTIDE SEQUENCE [LARGE SCALE GENOMIC DNA]</scope>
    <source>
        <strain evidence="2 3">BT328</strain>
    </source>
</reference>
<dbReference type="Proteomes" id="UP000501802">
    <property type="component" value="Chromosome"/>
</dbReference>
<sequence>MADLSKVNWDKTQPLILFMREQIPTYFPIIAEKHPRGRGVGGYVERTTKTGSFSFHSEGRAADIYLNAFDAEQRHIGDALRDGFIRYHQSLGVDHVIWNTKIWSVEKGGPRPYTGGNGPHTDHIHVAITKAGSQKKNPDLIRMLDEVSAIVFSMEIGYAFRYLW</sequence>
<feature type="domain" description="ARB-07466-like C-terminal" evidence="1">
    <location>
        <begin position="36"/>
        <end position="123"/>
    </location>
</feature>
<evidence type="ECO:0000313" key="3">
    <source>
        <dbReference type="Proteomes" id="UP000501802"/>
    </source>
</evidence>
<dbReference type="AlphaFoldDB" id="A0A6G9AIF2"/>
<accession>A0A6G9AIF2</accession>
<dbReference type="KEGG" id="spib:G8759_06220"/>
<evidence type="ECO:0000313" key="2">
    <source>
        <dbReference type="EMBL" id="QIP12252.1"/>
    </source>
</evidence>
<dbReference type="Pfam" id="PF26571">
    <property type="entry name" value="VldE"/>
    <property type="match status" value="1"/>
</dbReference>
<name>A0A6G9AIF2_9BACT</name>
<proteinExistence type="predicted"/>
<evidence type="ECO:0000259" key="1">
    <source>
        <dbReference type="Pfam" id="PF26571"/>
    </source>
</evidence>
<dbReference type="EMBL" id="CP050063">
    <property type="protein sequence ID" value="QIP12252.1"/>
    <property type="molecule type" value="Genomic_DNA"/>
</dbReference>
<organism evidence="2 3">
    <name type="scientific">Spirosoma aureum</name>
    <dbReference type="NCBI Taxonomy" id="2692134"/>
    <lineage>
        <taxon>Bacteria</taxon>
        <taxon>Pseudomonadati</taxon>
        <taxon>Bacteroidota</taxon>
        <taxon>Cytophagia</taxon>
        <taxon>Cytophagales</taxon>
        <taxon>Cytophagaceae</taxon>
        <taxon>Spirosoma</taxon>
    </lineage>
</organism>
<dbReference type="RefSeq" id="WP_167206207.1">
    <property type="nucleotide sequence ID" value="NZ_CP050063.1"/>
</dbReference>
<gene>
    <name evidence="2" type="ORF">G8759_06220</name>
</gene>
<keyword evidence="3" id="KW-1185">Reference proteome</keyword>